<dbReference type="AlphaFoldDB" id="A0A543GDF0"/>
<proteinExistence type="predicted"/>
<evidence type="ECO:0000313" key="1">
    <source>
        <dbReference type="EMBL" id="TQM44102.1"/>
    </source>
</evidence>
<organism evidence="1 2">
    <name type="scientific">Pseudonocardia cypriaca</name>
    <dbReference type="NCBI Taxonomy" id="882449"/>
    <lineage>
        <taxon>Bacteria</taxon>
        <taxon>Bacillati</taxon>
        <taxon>Actinomycetota</taxon>
        <taxon>Actinomycetes</taxon>
        <taxon>Pseudonocardiales</taxon>
        <taxon>Pseudonocardiaceae</taxon>
        <taxon>Pseudonocardia</taxon>
    </lineage>
</organism>
<dbReference type="EMBL" id="VFPH01000001">
    <property type="protein sequence ID" value="TQM44102.1"/>
    <property type="molecule type" value="Genomic_DNA"/>
</dbReference>
<dbReference type="RefSeq" id="WP_246121710.1">
    <property type="nucleotide sequence ID" value="NZ_VFPH01000001.1"/>
</dbReference>
<accession>A0A543GDF0</accession>
<reference evidence="1 2" key="1">
    <citation type="submission" date="2019-06" db="EMBL/GenBank/DDBJ databases">
        <title>Sequencing the genomes of 1000 actinobacteria strains.</title>
        <authorList>
            <person name="Klenk H.-P."/>
        </authorList>
    </citation>
    <scope>NUCLEOTIDE SEQUENCE [LARGE SCALE GENOMIC DNA]</scope>
    <source>
        <strain evidence="1 2">DSM 45511</strain>
    </source>
</reference>
<evidence type="ECO:0000313" key="2">
    <source>
        <dbReference type="Proteomes" id="UP000319818"/>
    </source>
</evidence>
<comment type="caution">
    <text evidence="1">The sequence shown here is derived from an EMBL/GenBank/DDBJ whole genome shotgun (WGS) entry which is preliminary data.</text>
</comment>
<name>A0A543GDF0_9PSEU</name>
<sequence>MTQGTWVEFVAELATRRDVIERLMADHRPNAAGLCVECTTPGRGTPRASWPCALWTLADAARQARVQQKLRP</sequence>
<gene>
    <name evidence="1" type="ORF">FB388_1464</name>
</gene>
<keyword evidence="2" id="KW-1185">Reference proteome</keyword>
<protein>
    <submittedName>
        <fullName evidence="1">Uncharacterized protein</fullName>
    </submittedName>
</protein>
<dbReference type="Proteomes" id="UP000319818">
    <property type="component" value="Unassembled WGS sequence"/>
</dbReference>